<evidence type="ECO:0000313" key="2">
    <source>
        <dbReference type="Proteomes" id="UP001634007"/>
    </source>
</evidence>
<proteinExistence type="predicted"/>
<dbReference type="EMBL" id="JBJKBG010000002">
    <property type="protein sequence ID" value="KAL3749681.1"/>
    <property type="molecule type" value="Genomic_DNA"/>
</dbReference>
<dbReference type="Gene3D" id="1.10.630.10">
    <property type="entry name" value="Cytochrome P450"/>
    <property type="match status" value="1"/>
</dbReference>
<dbReference type="Proteomes" id="UP001634007">
    <property type="component" value="Unassembled WGS sequence"/>
</dbReference>
<protein>
    <submittedName>
        <fullName evidence="1">Uncharacterized protein</fullName>
    </submittedName>
</protein>
<evidence type="ECO:0000313" key="1">
    <source>
        <dbReference type="EMBL" id="KAL3749681.1"/>
    </source>
</evidence>
<name>A0ABD3LHN7_EUCGL</name>
<comment type="caution">
    <text evidence="1">The sequence shown here is derived from an EMBL/GenBank/DDBJ whole genome shotgun (WGS) entry which is preliminary data.</text>
</comment>
<sequence>MVLPNVTNASGLKEAREHLLAGPPFVAGLVVSLVPISFQTKLGRESLEFFWANQGGNQGKFIRERITGYGSRVFKTLLLGKQMVIVCGLASNKFLFSKEGKKAVLWWPSLVWSSSG</sequence>
<dbReference type="InterPro" id="IPR036396">
    <property type="entry name" value="Cyt_P450_sf"/>
</dbReference>
<reference evidence="1 2" key="1">
    <citation type="submission" date="2024-11" db="EMBL/GenBank/DDBJ databases">
        <title>Chromosome-level genome assembly of Eucalyptus globulus Labill. provides insights into its genome evolution.</title>
        <authorList>
            <person name="Li X."/>
        </authorList>
    </citation>
    <scope>NUCLEOTIDE SEQUENCE [LARGE SCALE GENOMIC DNA]</scope>
    <source>
        <strain evidence="1">CL2024</strain>
        <tissue evidence="1">Fresh tender leaves</tissue>
    </source>
</reference>
<gene>
    <name evidence="1" type="ORF">ACJRO7_010757</name>
</gene>
<organism evidence="1 2">
    <name type="scientific">Eucalyptus globulus</name>
    <name type="common">Tasmanian blue gum</name>
    <dbReference type="NCBI Taxonomy" id="34317"/>
    <lineage>
        <taxon>Eukaryota</taxon>
        <taxon>Viridiplantae</taxon>
        <taxon>Streptophyta</taxon>
        <taxon>Embryophyta</taxon>
        <taxon>Tracheophyta</taxon>
        <taxon>Spermatophyta</taxon>
        <taxon>Magnoliopsida</taxon>
        <taxon>eudicotyledons</taxon>
        <taxon>Gunneridae</taxon>
        <taxon>Pentapetalae</taxon>
        <taxon>rosids</taxon>
        <taxon>malvids</taxon>
        <taxon>Myrtales</taxon>
        <taxon>Myrtaceae</taxon>
        <taxon>Myrtoideae</taxon>
        <taxon>Eucalypteae</taxon>
        <taxon>Eucalyptus</taxon>
    </lineage>
</organism>
<dbReference type="AlphaFoldDB" id="A0ABD3LHN7"/>
<keyword evidence="2" id="KW-1185">Reference proteome</keyword>
<accession>A0ABD3LHN7</accession>